<keyword evidence="2" id="KW-0238">DNA-binding</keyword>
<reference evidence="6 7" key="1">
    <citation type="submission" date="2019-01" db="EMBL/GenBank/DDBJ databases">
        <title>Complete genome sequence of Cohnella hallensis HS21 isolated from Korean fir (Abies koreana) rhizospheric soil.</title>
        <authorList>
            <person name="Jiang L."/>
            <person name="Kang S.W."/>
            <person name="Kim S."/>
            <person name="Jung J."/>
            <person name="Kim C.Y."/>
            <person name="Kim D.H."/>
            <person name="Kim S.W."/>
            <person name="Lee J."/>
        </authorList>
    </citation>
    <scope>NUCLEOTIDE SEQUENCE [LARGE SCALE GENOMIC DNA]</scope>
    <source>
        <strain evidence="6 7">HS21</strain>
    </source>
</reference>
<dbReference type="InterPro" id="IPR018060">
    <property type="entry name" value="HTH_AraC"/>
</dbReference>
<feature type="domain" description="Fe/B12 periplasmic-binding" evidence="5">
    <location>
        <begin position="264"/>
        <end position="519"/>
    </location>
</feature>
<gene>
    <name evidence="6" type="primary">btr_1</name>
    <name evidence="6" type="ORF">KCTCHS21_02290</name>
</gene>
<name>A0A3T1CYB5_9BACL</name>
<dbReference type="Gene3D" id="3.40.50.1980">
    <property type="entry name" value="Nitrogenase molybdenum iron protein domain"/>
    <property type="match status" value="2"/>
</dbReference>
<dbReference type="KEGG" id="cohn:KCTCHS21_02290"/>
<dbReference type="InterPro" id="IPR002491">
    <property type="entry name" value="ABC_transptr_periplasmic_BD"/>
</dbReference>
<dbReference type="PROSITE" id="PS50983">
    <property type="entry name" value="FE_B12_PBP"/>
    <property type="match status" value="1"/>
</dbReference>
<keyword evidence="1" id="KW-0805">Transcription regulation</keyword>
<keyword evidence="7" id="KW-1185">Reference proteome</keyword>
<dbReference type="Proteomes" id="UP000289856">
    <property type="component" value="Chromosome"/>
</dbReference>
<dbReference type="OrthoDB" id="2461801at2"/>
<dbReference type="PANTHER" id="PTHR46796">
    <property type="entry name" value="HTH-TYPE TRANSCRIPTIONAL ACTIVATOR RHAS-RELATED"/>
    <property type="match status" value="1"/>
</dbReference>
<proteinExistence type="predicted"/>
<dbReference type="SMART" id="SM00342">
    <property type="entry name" value="HTH_ARAC"/>
    <property type="match status" value="1"/>
</dbReference>
<feature type="domain" description="HTH araC/xylS-type" evidence="4">
    <location>
        <begin position="163"/>
        <end position="260"/>
    </location>
</feature>
<dbReference type="GO" id="GO:0043565">
    <property type="term" value="F:sequence-specific DNA binding"/>
    <property type="evidence" value="ECO:0007669"/>
    <property type="project" value="InterPro"/>
</dbReference>
<dbReference type="GO" id="GO:0003700">
    <property type="term" value="F:DNA-binding transcription factor activity"/>
    <property type="evidence" value="ECO:0007669"/>
    <property type="project" value="InterPro"/>
</dbReference>
<evidence type="ECO:0000256" key="2">
    <source>
        <dbReference type="ARBA" id="ARBA00023125"/>
    </source>
</evidence>
<protein>
    <submittedName>
        <fullName evidence="6">HTH-type transcriptional activator Btr</fullName>
    </submittedName>
</protein>
<evidence type="ECO:0000313" key="6">
    <source>
        <dbReference type="EMBL" id="BBI30830.1"/>
    </source>
</evidence>
<accession>A0A3T1CYB5</accession>
<evidence type="ECO:0000259" key="4">
    <source>
        <dbReference type="PROSITE" id="PS01124"/>
    </source>
</evidence>
<dbReference type="Gene3D" id="1.10.10.60">
    <property type="entry name" value="Homeodomain-like"/>
    <property type="match status" value="2"/>
</dbReference>
<dbReference type="InterPro" id="IPR018062">
    <property type="entry name" value="HTH_AraC-typ_CS"/>
</dbReference>
<evidence type="ECO:0000256" key="3">
    <source>
        <dbReference type="ARBA" id="ARBA00023163"/>
    </source>
</evidence>
<keyword evidence="3" id="KW-0804">Transcription</keyword>
<dbReference type="SUPFAM" id="SSF53807">
    <property type="entry name" value="Helical backbone' metal receptor"/>
    <property type="match status" value="1"/>
</dbReference>
<dbReference type="Pfam" id="PF01497">
    <property type="entry name" value="Peripla_BP_2"/>
    <property type="match status" value="1"/>
</dbReference>
<dbReference type="PROSITE" id="PS00041">
    <property type="entry name" value="HTH_ARAC_FAMILY_1"/>
    <property type="match status" value="1"/>
</dbReference>
<dbReference type="InterPro" id="IPR050204">
    <property type="entry name" value="AraC_XylS_family_regulators"/>
</dbReference>
<dbReference type="PROSITE" id="PS01124">
    <property type="entry name" value="HTH_ARAC_FAMILY_2"/>
    <property type="match status" value="1"/>
</dbReference>
<dbReference type="SUPFAM" id="SSF46689">
    <property type="entry name" value="Homeodomain-like"/>
    <property type="match status" value="2"/>
</dbReference>
<organism evidence="6 7">
    <name type="scientific">Cohnella abietis</name>
    <dbReference type="NCBI Taxonomy" id="2507935"/>
    <lineage>
        <taxon>Bacteria</taxon>
        <taxon>Bacillati</taxon>
        <taxon>Bacillota</taxon>
        <taxon>Bacilli</taxon>
        <taxon>Bacillales</taxon>
        <taxon>Paenibacillaceae</taxon>
        <taxon>Cohnella</taxon>
    </lineage>
</organism>
<evidence type="ECO:0000256" key="1">
    <source>
        <dbReference type="ARBA" id="ARBA00023015"/>
    </source>
</evidence>
<dbReference type="RefSeq" id="WP_130604750.1">
    <property type="nucleotide sequence ID" value="NZ_AP019400.1"/>
</dbReference>
<dbReference type="InterPro" id="IPR009057">
    <property type="entry name" value="Homeodomain-like_sf"/>
</dbReference>
<evidence type="ECO:0000259" key="5">
    <source>
        <dbReference type="PROSITE" id="PS50983"/>
    </source>
</evidence>
<evidence type="ECO:0000313" key="7">
    <source>
        <dbReference type="Proteomes" id="UP000289856"/>
    </source>
</evidence>
<dbReference type="PANTHER" id="PTHR46796:SF13">
    <property type="entry name" value="HTH-TYPE TRANSCRIPTIONAL ACTIVATOR RHAS"/>
    <property type="match status" value="1"/>
</dbReference>
<sequence>MKTSHLLRYCGIDSFEVSKNGERVLPASNSHTAILCLGGAGTIGFTKESLNLSPGEAYFLAPGQALTLLADGEPLKGYFIRFEVYSLRVEELHSMKVTEYMDGQIRTGNQKLLAESCDLLLRLQTEALQDGFSGQAELYRIMSLLAEGRTKSQEEVSTDAAIARVSGFMEQNWERELTRKELARLAGFSPGYFSLAFQEHTGVSPLAYLMDIRIKRAKDLLLSGGGVKETAIKVGFNDEFYFSRRFKQKTGFSPLAFVRSRRRSIASVSDPISGSLMALSLLPKAAAFYPNHEQYSRMIRLHSDEEGQGAVWDHNLKLLKEAGPELIFCTDILNERARQQLERIAPTVPIPWLSVDWRQQLLTIADAADQREEGASWLSEYDRRAETVYRKVRSKIGGATLNIWRIMGSEYRIYGGRNAGAVLYGDLKLAATHNLDQISVFDTVSKEALIDYDADVLLIMVDSTAQAARERAVLQSSELWSRLTAVRNGRVYEIETEKLFEYSAWSHDRALSYFMQMFS</sequence>
<dbReference type="Pfam" id="PF12833">
    <property type="entry name" value="HTH_18"/>
    <property type="match status" value="1"/>
</dbReference>
<dbReference type="AlphaFoldDB" id="A0A3T1CYB5"/>
<dbReference type="EMBL" id="AP019400">
    <property type="protein sequence ID" value="BBI30830.1"/>
    <property type="molecule type" value="Genomic_DNA"/>
</dbReference>